<name>B4GZR5_DROPE</name>
<proteinExistence type="predicted"/>
<dbReference type="AlphaFoldDB" id="B4GZR5"/>
<dbReference type="HOGENOM" id="CLU_1808206_0_0_1"/>
<sequence length="143" mass="16298">MLKEELLELVLNDYLRGDKPQAKEEGIEEEYILMLSSNPNKVLTTDYVKETVRCLAQREGDPREIVVTIKINSEKSLGKRNPVKKTAEKPADFDSEGPQSTPLNNLSPEELLKELKEKEQEKDEESKTRPVAYVAPMKPCPKK</sequence>
<keyword evidence="3" id="KW-1185">Reference proteome</keyword>
<evidence type="ECO:0000313" key="2">
    <source>
        <dbReference type="EMBL" id="EDW29492.1"/>
    </source>
</evidence>
<feature type="compositionally biased region" description="Basic and acidic residues" evidence="1">
    <location>
        <begin position="110"/>
        <end position="128"/>
    </location>
</feature>
<evidence type="ECO:0000313" key="3">
    <source>
        <dbReference type="Proteomes" id="UP000008744"/>
    </source>
</evidence>
<accession>B4GZR5</accession>
<dbReference type="Proteomes" id="UP000008744">
    <property type="component" value="Unassembled WGS sequence"/>
</dbReference>
<reference evidence="2 3" key="1">
    <citation type="journal article" date="2007" name="Nature">
        <title>Evolution of genes and genomes on the Drosophila phylogeny.</title>
        <authorList>
            <consortium name="Drosophila 12 Genomes Consortium"/>
            <person name="Clark A.G."/>
            <person name="Eisen M.B."/>
            <person name="Smith D.R."/>
            <person name="Bergman C.M."/>
            <person name="Oliver B."/>
            <person name="Markow T.A."/>
            <person name="Kaufman T.C."/>
            <person name="Kellis M."/>
            <person name="Gelbart W."/>
            <person name="Iyer V.N."/>
            <person name="Pollard D.A."/>
            <person name="Sackton T.B."/>
            <person name="Larracuente A.M."/>
            <person name="Singh N.D."/>
            <person name="Abad J.P."/>
            <person name="Abt D.N."/>
            <person name="Adryan B."/>
            <person name="Aguade M."/>
            <person name="Akashi H."/>
            <person name="Anderson W.W."/>
            <person name="Aquadro C.F."/>
            <person name="Ardell D.H."/>
            <person name="Arguello R."/>
            <person name="Artieri C.G."/>
            <person name="Barbash D.A."/>
            <person name="Barker D."/>
            <person name="Barsanti P."/>
            <person name="Batterham P."/>
            <person name="Batzoglou S."/>
            <person name="Begun D."/>
            <person name="Bhutkar A."/>
            <person name="Blanco E."/>
            <person name="Bosak S.A."/>
            <person name="Bradley R.K."/>
            <person name="Brand A.D."/>
            <person name="Brent M.R."/>
            <person name="Brooks A.N."/>
            <person name="Brown R.H."/>
            <person name="Butlin R.K."/>
            <person name="Caggese C."/>
            <person name="Calvi B.R."/>
            <person name="Bernardo de Carvalho A."/>
            <person name="Caspi A."/>
            <person name="Castrezana S."/>
            <person name="Celniker S.E."/>
            <person name="Chang J.L."/>
            <person name="Chapple C."/>
            <person name="Chatterji S."/>
            <person name="Chinwalla A."/>
            <person name="Civetta A."/>
            <person name="Clifton S.W."/>
            <person name="Comeron J.M."/>
            <person name="Costello J.C."/>
            <person name="Coyne J.A."/>
            <person name="Daub J."/>
            <person name="David R.G."/>
            <person name="Delcher A.L."/>
            <person name="Delehaunty K."/>
            <person name="Do C.B."/>
            <person name="Ebling H."/>
            <person name="Edwards K."/>
            <person name="Eickbush T."/>
            <person name="Evans J.D."/>
            <person name="Filipski A."/>
            <person name="Findeiss S."/>
            <person name="Freyhult E."/>
            <person name="Fulton L."/>
            <person name="Fulton R."/>
            <person name="Garcia A.C."/>
            <person name="Gardiner A."/>
            <person name="Garfield D.A."/>
            <person name="Garvin B.E."/>
            <person name="Gibson G."/>
            <person name="Gilbert D."/>
            <person name="Gnerre S."/>
            <person name="Godfrey J."/>
            <person name="Good R."/>
            <person name="Gotea V."/>
            <person name="Gravely B."/>
            <person name="Greenberg A.J."/>
            <person name="Griffiths-Jones S."/>
            <person name="Gross S."/>
            <person name="Guigo R."/>
            <person name="Gustafson E.A."/>
            <person name="Haerty W."/>
            <person name="Hahn M.W."/>
            <person name="Halligan D.L."/>
            <person name="Halpern A.L."/>
            <person name="Halter G.M."/>
            <person name="Han M.V."/>
            <person name="Heger A."/>
            <person name="Hillier L."/>
            <person name="Hinrichs A.S."/>
            <person name="Holmes I."/>
            <person name="Hoskins R.A."/>
            <person name="Hubisz M.J."/>
            <person name="Hultmark D."/>
            <person name="Huntley M.A."/>
            <person name="Jaffe D.B."/>
            <person name="Jagadeeshan S."/>
            <person name="Jeck W.R."/>
            <person name="Johnson J."/>
            <person name="Jones C.D."/>
            <person name="Jordan W.C."/>
            <person name="Karpen G.H."/>
            <person name="Kataoka E."/>
            <person name="Keightley P.D."/>
            <person name="Kheradpour P."/>
            <person name="Kirkness E.F."/>
            <person name="Koerich L.B."/>
            <person name="Kristiansen K."/>
            <person name="Kudrna D."/>
            <person name="Kulathinal R.J."/>
            <person name="Kumar S."/>
            <person name="Kwok R."/>
            <person name="Lander E."/>
            <person name="Langley C.H."/>
            <person name="Lapoint R."/>
            <person name="Lazzaro B.P."/>
            <person name="Lee S.J."/>
            <person name="Levesque L."/>
            <person name="Li R."/>
            <person name="Lin C.F."/>
            <person name="Lin M.F."/>
            <person name="Lindblad-Toh K."/>
            <person name="Llopart A."/>
            <person name="Long M."/>
            <person name="Low L."/>
            <person name="Lozovsky E."/>
            <person name="Lu J."/>
            <person name="Luo M."/>
            <person name="Machado C.A."/>
            <person name="Makalowski W."/>
            <person name="Marzo M."/>
            <person name="Matsuda M."/>
            <person name="Matzkin L."/>
            <person name="McAllister B."/>
            <person name="McBride C.S."/>
            <person name="McKernan B."/>
            <person name="McKernan K."/>
            <person name="Mendez-Lago M."/>
            <person name="Minx P."/>
            <person name="Mollenhauer M.U."/>
            <person name="Montooth K."/>
            <person name="Mount S.M."/>
            <person name="Mu X."/>
            <person name="Myers E."/>
            <person name="Negre B."/>
            <person name="Newfeld S."/>
            <person name="Nielsen R."/>
            <person name="Noor M.A."/>
            <person name="O'Grady P."/>
            <person name="Pachter L."/>
            <person name="Papaceit M."/>
            <person name="Parisi M.J."/>
            <person name="Parisi M."/>
            <person name="Parts L."/>
            <person name="Pedersen J.S."/>
            <person name="Pesole G."/>
            <person name="Phillippy A.M."/>
            <person name="Ponting C.P."/>
            <person name="Pop M."/>
            <person name="Porcelli D."/>
            <person name="Powell J.R."/>
            <person name="Prohaska S."/>
            <person name="Pruitt K."/>
            <person name="Puig M."/>
            <person name="Quesneville H."/>
            <person name="Ram K.R."/>
            <person name="Rand D."/>
            <person name="Rasmussen M.D."/>
            <person name="Reed L.K."/>
            <person name="Reenan R."/>
            <person name="Reily A."/>
            <person name="Remington K.A."/>
            <person name="Rieger T.T."/>
            <person name="Ritchie M.G."/>
            <person name="Robin C."/>
            <person name="Rogers Y.H."/>
            <person name="Rohde C."/>
            <person name="Rozas J."/>
            <person name="Rubenfield M.J."/>
            <person name="Ruiz A."/>
            <person name="Russo S."/>
            <person name="Salzberg S.L."/>
            <person name="Sanchez-Gracia A."/>
            <person name="Saranga D.J."/>
            <person name="Sato H."/>
            <person name="Schaeffer S.W."/>
            <person name="Schatz M.C."/>
            <person name="Schlenke T."/>
            <person name="Schwartz R."/>
            <person name="Segarra C."/>
            <person name="Singh R.S."/>
            <person name="Sirot L."/>
            <person name="Sirota M."/>
            <person name="Sisneros N.B."/>
            <person name="Smith C.D."/>
            <person name="Smith T.F."/>
            <person name="Spieth J."/>
            <person name="Stage D.E."/>
            <person name="Stark A."/>
            <person name="Stephan W."/>
            <person name="Strausberg R.L."/>
            <person name="Strempel S."/>
            <person name="Sturgill D."/>
            <person name="Sutton G."/>
            <person name="Sutton G.G."/>
            <person name="Tao W."/>
            <person name="Teichmann S."/>
            <person name="Tobari Y.N."/>
            <person name="Tomimura Y."/>
            <person name="Tsolas J.M."/>
            <person name="Valente V.L."/>
            <person name="Venter E."/>
            <person name="Venter J.C."/>
            <person name="Vicario S."/>
            <person name="Vieira F.G."/>
            <person name="Vilella A.J."/>
            <person name="Villasante A."/>
            <person name="Walenz B."/>
            <person name="Wang J."/>
            <person name="Wasserman M."/>
            <person name="Watts T."/>
            <person name="Wilson D."/>
            <person name="Wilson R.K."/>
            <person name="Wing R.A."/>
            <person name="Wolfner M.F."/>
            <person name="Wong A."/>
            <person name="Wong G.K."/>
            <person name="Wu C.I."/>
            <person name="Wu G."/>
            <person name="Yamamoto D."/>
            <person name="Yang H.P."/>
            <person name="Yang S.P."/>
            <person name="Yorke J.A."/>
            <person name="Yoshida K."/>
            <person name="Zdobnov E."/>
            <person name="Zhang P."/>
            <person name="Zhang Y."/>
            <person name="Zimin A.V."/>
            <person name="Baldwin J."/>
            <person name="Abdouelleil A."/>
            <person name="Abdulkadir J."/>
            <person name="Abebe A."/>
            <person name="Abera B."/>
            <person name="Abreu J."/>
            <person name="Acer S.C."/>
            <person name="Aftuck L."/>
            <person name="Alexander A."/>
            <person name="An P."/>
            <person name="Anderson E."/>
            <person name="Anderson S."/>
            <person name="Arachi H."/>
            <person name="Azer M."/>
            <person name="Bachantsang P."/>
            <person name="Barry A."/>
            <person name="Bayul T."/>
            <person name="Berlin A."/>
            <person name="Bessette D."/>
            <person name="Bloom T."/>
            <person name="Blye J."/>
            <person name="Boguslavskiy L."/>
            <person name="Bonnet C."/>
            <person name="Boukhgalter B."/>
            <person name="Bourzgui I."/>
            <person name="Brown A."/>
            <person name="Cahill P."/>
            <person name="Channer S."/>
            <person name="Cheshatsang Y."/>
            <person name="Chuda L."/>
            <person name="Citroen M."/>
            <person name="Collymore A."/>
            <person name="Cooke P."/>
            <person name="Costello M."/>
            <person name="D'Aco K."/>
            <person name="Daza R."/>
            <person name="De Haan G."/>
            <person name="DeGray S."/>
            <person name="DeMaso C."/>
            <person name="Dhargay N."/>
            <person name="Dooley K."/>
            <person name="Dooley E."/>
            <person name="Doricent M."/>
            <person name="Dorje P."/>
            <person name="Dorjee K."/>
            <person name="Dupes A."/>
            <person name="Elong R."/>
            <person name="Falk J."/>
            <person name="Farina A."/>
            <person name="Faro S."/>
            <person name="Ferguson D."/>
            <person name="Fisher S."/>
            <person name="Foley C.D."/>
            <person name="Franke A."/>
            <person name="Friedrich D."/>
            <person name="Gadbois L."/>
            <person name="Gearin G."/>
            <person name="Gearin C.R."/>
            <person name="Giannoukos G."/>
            <person name="Goode T."/>
            <person name="Graham J."/>
            <person name="Grandbois E."/>
            <person name="Grewal S."/>
            <person name="Gyaltsen K."/>
            <person name="Hafez N."/>
            <person name="Hagos B."/>
            <person name="Hall J."/>
            <person name="Henson C."/>
            <person name="Hollinger A."/>
            <person name="Honan T."/>
            <person name="Huard M.D."/>
            <person name="Hughes L."/>
            <person name="Hurhula B."/>
            <person name="Husby M.E."/>
            <person name="Kamat A."/>
            <person name="Kanga B."/>
            <person name="Kashin S."/>
            <person name="Khazanovich D."/>
            <person name="Kisner P."/>
            <person name="Lance K."/>
            <person name="Lara M."/>
            <person name="Lee W."/>
            <person name="Lennon N."/>
            <person name="Letendre F."/>
            <person name="LeVine R."/>
            <person name="Lipovsky A."/>
            <person name="Liu X."/>
            <person name="Liu J."/>
            <person name="Liu S."/>
            <person name="Lokyitsang T."/>
            <person name="Lokyitsang Y."/>
            <person name="Lubonja R."/>
            <person name="Lui A."/>
            <person name="MacDonald P."/>
            <person name="Magnisalis V."/>
            <person name="Maru K."/>
            <person name="Matthews C."/>
            <person name="McCusker W."/>
            <person name="McDonough S."/>
            <person name="Mehta T."/>
            <person name="Meldrim J."/>
            <person name="Meneus L."/>
            <person name="Mihai O."/>
            <person name="Mihalev A."/>
            <person name="Mihova T."/>
            <person name="Mittelman R."/>
            <person name="Mlenga V."/>
            <person name="Montmayeur A."/>
            <person name="Mulrain L."/>
            <person name="Navidi A."/>
            <person name="Naylor J."/>
            <person name="Negash T."/>
            <person name="Nguyen T."/>
            <person name="Nguyen N."/>
            <person name="Nicol R."/>
            <person name="Norbu C."/>
            <person name="Norbu N."/>
            <person name="Novod N."/>
            <person name="O'Neill B."/>
            <person name="Osman S."/>
            <person name="Markiewicz E."/>
            <person name="Oyono O.L."/>
            <person name="Patti C."/>
            <person name="Phunkhang P."/>
            <person name="Pierre F."/>
            <person name="Priest M."/>
            <person name="Raghuraman S."/>
            <person name="Rege F."/>
            <person name="Reyes R."/>
            <person name="Rise C."/>
            <person name="Rogov P."/>
            <person name="Ross K."/>
            <person name="Ryan E."/>
            <person name="Settipalli S."/>
            <person name="Shea T."/>
            <person name="Sherpa N."/>
            <person name="Shi L."/>
            <person name="Shih D."/>
            <person name="Sparrow T."/>
            <person name="Spaulding J."/>
            <person name="Stalker J."/>
            <person name="Stange-Thomann N."/>
            <person name="Stavropoulos S."/>
            <person name="Stone C."/>
            <person name="Strader C."/>
            <person name="Tesfaye S."/>
            <person name="Thomson T."/>
            <person name="Thoulutsang Y."/>
            <person name="Thoulutsang D."/>
            <person name="Topham K."/>
            <person name="Topping I."/>
            <person name="Tsamla T."/>
            <person name="Vassiliev H."/>
            <person name="Vo A."/>
            <person name="Wangchuk T."/>
            <person name="Wangdi T."/>
            <person name="Weiand M."/>
            <person name="Wilkinson J."/>
            <person name="Wilson A."/>
            <person name="Yadav S."/>
            <person name="Young G."/>
            <person name="Yu Q."/>
            <person name="Zembek L."/>
            <person name="Zhong D."/>
            <person name="Zimmer A."/>
            <person name="Zwirko Z."/>
            <person name="Jaffe D.B."/>
            <person name="Alvarez P."/>
            <person name="Brockman W."/>
            <person name="Butler J."/>
            <person name="Chin C."/>
            <person name="Gnerre S."/>
            <person name="Grabherr M."/>
            <person name="Kleber M."/>
            <person name="Mauceli E."/>
            <person name="MacCallum I."/>
        </authorList>
    </citation>
    <scope>NUCLEOTIDE SEQUENCE [LARGE SCALE GENOMIC DNA]</scope>
    <source>
        <strain evidence="3">MSH-3 / Tucson 14011-0111.49</strain>
    </source>
</reference>
<organism evidence="3">
    <name type="scientific">Drosophila persimilis</name>
    <name type="common">Fruit fly</name>
    <dbReference type="NCBI Taxonomy" id="7234"/>
    <lineage>
        <taxon>Eukaryota</taxon>
        <taxon>Metazoa</taxon>
        <taxon>Ecdysozoa</taxon>
        <taxon>Arthropoda</taxon>
        <taxon>Hexapoda</taxon>
        <taxon>Insecta</taxon>
        <taxon>Pterygota</taxon>
        <taxon>Neoptera</taxon>
        <taxon>Endopterygota</taxon>
        <taxon>Diptera</taxon>
        <taxon>Brachycera</taxon>
        <taxon>Muscomorpha</taxon>
        <taxon>Ephydroidea</taxon>
        <taxon>Drosophilidae</taxon>
        <taxon>Drosophila</taxon>
        <taxon>Sophophora</taxon>
    </lineage>
</organism>
<evidence type="ECO:0000256" key="1">
    <source>
        <dbReference type="SAM" id="MobiDB-lite"/>
    </source>
</evidence>
<gene>
    <name evidence="2" type="primary">Dper\GL22851</name>
    <name evidence="2" type="ORF">Dper_GL22851</name>
</gene>
<protein>
    <submittedName>
        <fullName evidence="2">GL22851</fullName>
    </submittedName>
</protein>
<feature type="region of interest" description="Disordered" evidence="1">
    <location>
        <begin position="77"/>
        <end position="143"/>
    </location>
</feature>
<dbReference type="EMBL" id="CH479199">
    <property type="protein sequence ID" value="EDW29492.1"/>
    <property type="molecule type" value="Genomic_DNA"/>
</dbReference>